<keyword evidence="1" id="KW-0132">Cell division</keyword>
<dbReference type="FunFam" id="1.10.472.10:FF:000001">
    <property type="entry name" value="G2/mitotic-specific cyclin"/>
    <property type="match status" value="1"/>
</dbReference>
<comment type="caution">
    <text evidence="8">The sequence shown here is derived from an EMBL/GenBank/DDBJ whole genome shotgun (WGS) entry which is preliminary data.</text>
</comment>
<dbReference type="Proteomes" id="UP001497497">
    <property type="component" value="Unassembled WGS sequence"/>
</dbReference>
<evidence type="ECO:0000313" key="9">
    <source>
        <dbReference type="Proteomes" id="UP001497497"/>
    </source>
</evidence>
<evidence type="ECO:0000313" key="8">
    <source>
        <dbReference type="EMBL" id="CAL1539287.1"/>
    </source>
</evidence>
<dbReference type="GO" id="GO:0051301">
    <property type="term" value="P:cell division"/>
    <property type="evidence" value="ECO:0007669"/>
    <property type="project" value="UniProtKB-KW"/>
</dbReference>
<dbReference type="AlphaFoldDB" id="A0AAV2HYK6"/>
<dbReference type="Pfam" id="PF00134">
    <property type="entry name" value="Cyclin_N"/>
    <property type="match status" value="1"/>
</dbReference>
<dbReference type="Pfam" id="PF02984">
    <property type="entry name" value="Cyclin_C"/>
    <property type="match status" value="1"/>
</dbReference>
<evidence type="ECO:0000256" key="4">
    <source>
        <dbReference type="ARBA" id="ARBA00023306"/>
    </source>
</evidence>
<evidence type="ECO:0000259" key="7">
    <source>
        <dbReference type="SMART" id="SM01332"/>
    </source>
</evidence>
<evidence type="ECO:0008006" key="10">
    <source>
        <dbReference type="Google" id="ProtNLM"/>
    </source>
</evidence>
<protein>
    <recommendedName>
        <fullName evidence="10">Cyclin N-terminal domain-containing protein</fullName>
    </recommendedName>
</protein>
<dbReference type="InterPro" id="IPR039361">
    <property type="entry name" value="Cyclin"/>
</dbReference>
<proteinExistence type="inferred from homology"/>
<accession>A0AAV2HYK6</accession>
<evidence type="ECO:0000256" key="1">
    <source>
        <dbReference type="ARBA" id="ARBA00022618"/>
    </source>
</evidence>
<dbReference type="SMART" id="SM00385">
    <property type="entry name" value="CYCLIN"/>
    <property type="match status" value="1"/>
</dbReference>
<dbReference type="Gene3D" id="1.10.472.10">
    <property type="entry name" value="Cyclin-like"/>
    <property type="match status" value="2"/>
</dbReference>
<dbReference type="PANTHER" id="PTHR10177">
    <property type="entry name" value="CYCLINS"/>
    <property type="match status" value="1"/>
</dbReference>
<dbReference type="InterPro" id="IPR036915">
    <property type="entry name" value="Cyclin-like_sf"/>
</dbReference>
<evidence type="ECO:0000259" key="6">
    <source>
        <dbReference type="SMART" id="SM00385"/>
    </source>
</evidence>
<reference evidence="8 9" key="1">
    <citation type="submission" date="2024-04" db="EMBL/GenBank/DDBJ databases">
        <authorList>
            <consortium name="Genoscope - CEA"/>
            <person name="William W."/>
        </authorList>
    </citation>
    <scope>NUCLEOTIDE SEQUENCE [LARGE SCALE GENOMIC DNA]</scope>
</reference>
<dbReference type="InterPro" id="IPR006671">
    <property type="entry name" value="Cyclin_N"/>
</dbReference>
<evidence type="ECO:0000256" key="5">
    <source>
        <dbReference type="RuleBase" id="RU000383"/>
    </source>
</evidence>
<keyword evidence="9" id="KW-1185">Reference proteome</keyword>
<dbReference type="SUPFAM" id="SSF47954">
    <property type="entry name" value="Cyclin-like"/>
    <property type="match status" value="2"/>
</dbReference>
<dbReference type="EMBL" id="CAXITT010000334">
    <property type="protein sequence ID" value="CAL1539287.1"/>
    <property type="molecule type" value="Genomic_DNA"/>
</dbReference>
<feature type="domain" description="Cyclin C-terminal" evidence="7">
    <location>
        <begin position="166"/>
        <end position="292"/>
    </location>
</feature>
<keyword evidence="4" id="KW-0131">Cell cycle</keyword>
<dbReference type="InterPro" id="IPR013763">
    <property type="entry name" value="Cyclin-like_dom"/>
</dbReference>
<dbReference type="SMART" id="SM01332">
    <property type="entry name" value="Cyclin_C"/>
    <property type="match status" value="1"/>
</dbReference>
<evidence type="ECO:0000256" key="2">
    <source>
        <dbReference type="ARBA" id="ARBA00022776"/>
    </source>
</evidence>
<keyword evidence="3 5" id="KW-0195">Cyclin</keyword>
<dbReference type="InterPro" id="IPR004367">
    <property type="entry name" value="Cyclin_C-dom"/>
</dbReference>
<name>A0AAV2HYK6_LYMST</name>
<gene>
    <name evidence="8" type="ORF">GSLYS_00013106001</name>
</gene>
<feature type="domain" description="Cyclin-like" evidence="6">
    <location>
        <begin position="72"/>
        <end position="157"/>
    </location>
</feature>
<keyword evidence="2" id="KW-0498">Mitosis</keyword>
<organism evidence="8 9">
    <name type="scientific">Lymnaea stagnalis</name>
    <name type="common">Great pond snail</name>
    <name type="synonym">Helix stagnalis</name>
    <dbReference type="NCBI Taxonomy" id="6523"/>
    <lineage>
        <taxon>Eukaryota</taxon>
        <taxon>Metazoa</taxon>
        <taxon>Spiralia</taxon>
        <taxon>Lophotrochozoa</taxon>
        <taxon>Mollusca</taxon>
        <taxon>Gastropoda</taxon>
        <taxon>Heterobranchia</taxon>
        <taxon>Euthyneura</taxon>
        <taxon>Panpulmonata</taxon>
        <taxon>Hygrophila</taxon>
        <taxon>Lymnaeoidea</taxon>
        <taxon>Lymnaeidae</taxon>
        <taxon>Lymnaea</taxon>
    </lineage>
</organism>
<comment type="similarity">
    <text evidence="5">Belongs to the cyclin family.</text>
</comment>
<evidence type="ECO:0000256" key="3">
    <source>
        <dbReference type="ARBA" id="ARBA00023127"/>
    </source>
</evidence>
<sequence>MEHLKNIFSFRYVFETSLALHLNLPSFLPNSWADSREVWENMLRKERDLPRDPYMLANHPELASRMRSVLLNWLLEVCDAYQLHRETFCLAVDFTDRYLSLTRGVRRTQLQLIGISALFLAAKQEEIYPPKVTEFAYVTDTVCSVRDILRQEMIIVKVLKWKLCPMTTNAWLGIFLQLVNANRLTDPNTGFMLPLFSNFSFVQMSRLCDLCLLDLGSLHFPYSNIAAAALVHHTRNEAILDVLNLNKANVAQCVNWMVPFAVALTEAGPSPVKSFPDVDMKEFHTLQTHNVDLDLLTHAVGVQMVYLEQVREQEVPLDLTKRQA</sequence>